<protein>
    <recommendedName>
        <fullName evidence="6">Ribosomal RNA small subunit methyltransferase I</fullName>
        <ecNumber evidence="6">2.1.1.198</ecNumber>
    </recommendedName>
    <alternativeName>
        <fullName evidence="6">16S rRNA 2'-O-ribose C1402 methyltransferase</fullName>
    </alternativeName>
    <alternativeName>
        <fullName evidence="6">rRNA (cytidine-2'-O-)-methyltransferase RsmI</fullName>
    </alternativeName>
</protein>
<accession>E4L837</accession>
<gene>
    <name evidence="6" type="primary">rsmI</name>
    <name evidence="8" type="ORF">HMPREF9220_1019</name>
</gene>
<keyword evidence="1 6" id="KW-0963">Cytoplasm</keyword>
<dbReference type="PROSITE" id="PS01296">
    <property type="entry name" value="RSMI"/>
    <property type="match status" value="1"/>
</dbReference>
<comment type="similarity">
    <text evidence="6">Belongs to the methyltransferase superfamily. RsmI family.</text>
</comment>
<dbReference type="HAMAP" id="MF_01877">
    <property type="entry name" value="16SrRNA_methyltr_I"/>
    <property type="match status" value="1"/>
</dbReference>
<dbReference type="GO" id="GO:0070677">
    <property type="term" value="F:rRNA (cytosine-2'-O-)-methyltransferase activity"/>
    <property type="evidence" value="ECO:0007669"/>
    <property type="project" value="UniProtKB-UniRule"/>
</dbReference>
<dbReference type="PIRSF" id="PIRSF005917">
    <property type="entry name" value="MTase_YraL"/>
    <property type="match status" value="1"/>
</dbReference>
<comment type="subcellular location">
    <subcellularLocation>
        <location evidence="6">Cytoplasm</location>
    </subcellularLocation>
</comment>
<dbReference type="InterPro" id="IPR008189">
    <property type="entry name" value="rRNA_ssu_MeTfrase_I"/>
</dbReference>
<dbReference type="Proteomes" id="UP000004594">
    <property type="component" value="Unassembled WGS sequence"/>
</dbReference>
<dbReference type="PANTHER" id="PTHR46111:SF1">
    <property type="entry name" value="RIBOSOMAL RNA SMALL SUBUNIT METHYLTRANSFERASE I"/>
    <property type="match status" value="1"/>
</dbReference>
<dbReference type="Gene3D" id="3.30.950.10">
    <property type="entry name" value="Methyltransferase, Cobalt-precorrin-4 Transmethylase, Domain 2"/>
    <property type="match status" value="1"/>
</dbReference>
<evidence type="ECO:0000259" key="7">
    <source>
        <dbReference type="Pfam" id="PF00590"/>
    </source>
</evidence>
<evidence type="ECO:0000256" key="6">
    <source>
        <dbReference type="HAMAP-Rule" id="MF_01877"/>
    </source>
</evidence>
<evidence type="ECO:0000256" key="5">
    <source>
        <dbReference type="ARBA" id="ARBA00022691"/>
    </source>
</evidence>
<evidence type="ECO:0000256" key="3">
    <source>
        <dbReference type="ARBA" id="ARBA00022603"/>
    </source>
</evidence>
<dbReference type="FunFam" id="3.40.1010.10:FF:000002">
    <property type="entry name" value="Ribosomal RNA small subunit methyltransferase I"/>
    <property type="match status" value="1"/>
</dbReference>
<dbReference type="InterPro" id="IPR014776">
    <property type="entry name" value="4pyrrole_Mease_sub2"/>
</dbReference>
<dbReference type="EMBL" id="AENT01000012">
    <property type="protein sequence ID" value="EFR43037.1"/>
    <property type="molecule type" value="Genomic_DNA"/>
</dbReference>
<dbReference type="InterPro" id="IPR035996">
    <property type="entry name" value="4pyrrol_Methylase_sf"/>
</dbReference>
<proteinExistence type="inferred from homology"/>
<dbReference type="InterPro" id="IPR014777">
    <property type="entry name" value="4pyrrole_Mease_sub1"/>
</dbReference>
<keyword evidence="4 6" id="KW-0808">Transferase</keyword>
<dbReference type="PANTHER" id="PTHR46111">
    <property type="entry name" value="RIBOSOMAL RNA SMALL SUBUNIT METHYLTRANSFERASE I"/>
    <property type="match status" value="1"/>
</dbReference>
<reference evidence="8 9" key="1">
    <citation type="submission" date="2010-11" db="EMBL/GenBank/DDBJ databases">
        <authorList>
            <person name="Durkin A.S."/>
            <person name="Madupu R."/>
            <person name="Torralba M."/>
            <person name="Gillis M."/>
            <person name="Methe B."/>
            <person name="Sutton G."/>
            <person name="Nelson K.E."/>
        </authorList>
    </citation>
    <scope>NUCLEOTIDE SEQUENCE [LARGE SCALE GENOMIC DNA]</scope>
    <source>
        <strain evidence="8 9">UPII 345-E</strain>
    </source>
</reference>
<sequence length="287" mass="32589">MERNKMNEVNNGTLYLVPTPIGNLSDITQRAIDILANVDIIAAEDTRHTKLLLNHFNIHKRIIAYHEHNKHVAGEYLIEQLRIGKSIAQCSDAGMPVISDPGYDLVKKALAENISIVPLPGANAALTALIASGLDSRQFVFIGFLPKTNTKKKKILKDISNISMTLIFYEAPHRLKETLDILLSELGNRYAVLARELTKKFETFERNTLSELRKKLDEESARGEYVILVEGFKDTEVKKEEVEKDWKKVALSLVESEPLKDVSRKIAVEFNLSRREVYQYLISKKND</sequence>
<dbReference type="eggNOG" id="COG0313">
    <property type="taxonomic scope" value="Bacteria"/>
</dbReference>
<evidence type="ECO:0000256" key="4">
    <source>
        <dbReference type="ARBA" id="ARBA00022679"/>
    </source>
</evidence>
<evidence type="ECO:0000313" key="9">
    <source>
        <dbReference type="Proteomes" id="UP000004594"/>
    </source>
</evidence>
<comment type="catalytic activity">
    <reaction evidence="6">
        <text>cytidine(1402) in 16S rRNA + S-adenosyl-L-methionine = 2'-O-methylcytidine(1402) in 16S rRNA + S-adenosyl-L-homocysteine + H(+)</text>
        <dbReference type="Rhea" id="RHEA:42924"/>
        <dbReference type="Rhea" id="RHEA-COMP:10285"/>
        <dbReference type="Rhea" id="RHEA-COMP:10286"/>
        <dbReference type="ChEBI" id="CHEBI:15378"/>
        <dbReference type="ChEBI" id="CHEBI:57856"/>
        <dbReference type="ChEBI" id="CHEBI:59789"/>
        <dbReference type="ChEBI" id="CHEBI:74495"/>
        <dbReference type="ChEBI" id="CHEBI:82748"/>
        <dbReference type="EC" id="2.1.1.198"/>
    </reaction>
</comment>
<dbReference type="InterPro" id="IPR018063">
    <property type="entry name" value="SAM_MeTrfase_RsmI_CS"/>
</dbReference>
<evidence type="ECO:0000256" key="2">
    <source>
        <dbReference type="ARBA" id="ARBA00022552"/>
    </source>
</evidence>
<dbReference type="SUPFAM" id="SSF53790">
    <property type="entry name" value="Tetrapyrrole methylase"/>
    <property type="match status" value="1"/>
</dbReference>
<dbReference type="OrthoDB" id="9809084at2"/>
<keyword evidence="2 6" id="KW-0698">rRNA processing</keyword>
<comment type="function">
    <text evidence="6">Catalyzes the 2'-O-methylation of the ribose of cytidine 1402 (C1402) in 16S rRNA.</text>
</comment>
<dbReference type="InterPro" id="IPR000878">
    <property type="entry name" value="4pyrrol_Mease"/>
</dbReference>
<dbReference type="NCBIfam" id="TIGR00096">
    <property type="entry name" value="16S rRNA (cytidine(1402)-2'-O)-methyltransferase"/>
    <property type="match status" value="1"/>
</dbReference>
<dbReference type="EC" id="2.1.1.198" evidence="6"/>
<dbReference type="Pfam" id="PF00590">
    <property type="entry name" value="TP_methylase"/>
    <property type="match status" value="1"/>
</dbReference>
<keyword evidence="3 6" id="KW-0489">Methyltransferase</keyword>
<evidence type="ECO:0000256" key="1">
    <source>
        <dbReference type="ARBA" id="ARBA00022490"/>
    </source>
</evidence>
<name>E4L837_9FIRM</name>
<dbReference type="GO" id="GO:0005737">
    <property type="term" value="C:cytoplasm"/>
    <property type="evidence" value="ECO:0007669"/>
    <property type="project" value="UniProtKB-SubCell"/>
</dbReference>
<dbReference type="CDD" id="cd11648">
    <property type="entry name" value="RsmI"/>
    <property type="match status" value="1"/>
</dbReference>
<organism evidence="8 9">
    <name type="scientific">Dialister micraerophilus UPII 345-E</name>
    <dbReference type="NCBI Taxonomy" id="910314"/>
    <lineage>
        <taxon>Bacteria</taxon>
        <taxon>Bacillati</taxon>
        <taxon>Bacillota</taxon>
        <taxon>Negativicutes</taxon>
        <taxon>Veillonellales</taxon>
        <taxon>Veillonellaceae</taxon>
        <taxon>Dialister</taxon>
    </lineage>
</organism>
<dbReference type="AlphaFoldDB" id="E4L837"/>
<feature type="domain" description="Tetrapyrrole methylase" evidence="7">
    <location>
        <begin position="13"/>
        <end position="212"/>
    </location>
</feature>
<comment type="caution">
    <text evidence="8">The sequence shown here is derived from an EMBL/GenBank/DDBJ whole genome shotgun (WGS) entry which is preliminary data.</text>
</comment>
<keyword evidence="5 6" id="KW-0949">S-adenosyl-L-methionine</keyword>
<dbReference type="FunFam" id="3.30.950.10:FF:000002">
    <property type="entry name" value="Ribosomal RNA small subunit methyltransferase I"/>
    <property type="match status" value="1"/>
</dbReference>
<dbReference type="Gene3D" id="3.40.1010.10">
    <property type="entry name" value="Cobalt-precorrin-4 Transmethylase, Domain 1"/>
    <property type="match status" value="1"/>
</dbReference>
<evidence type="ECO:0000313" key="8">
    <source>
        <dbReference type="EMBL" id="EFR43037.1"/>
    </source>
</evidence>